<evidence type="ECO:0000256" key="1">
    <source>
        <dbReference type="ARBA" id="ARBA00004651"/>
    </source>
</evidence>
<keyword evidence="3 5" id="KW-1133">Transmembrane helix</keyword>
<sequence>MWKLKSYLRPYWVWSVLAPLMMMLEVFMDLLQPTLMASIVDHGIMTKDLSHLDFRMNWNGVIEDVRTKN</sequence>
<evidence type="ECO:0000256" key="3">
    <source>
        <dbReference type="ARBA" id="ARBA00022989"/>
    </source>
</evidence>
<keyword evidence="7" id="KW-1185">Reference proteome</keyword>
<name>A0ABN8FNP1_9BACL</name>
<keyword evidence="4 5" id="KW-0472">Membrane</keyword>
<organism evidence="6 7">
    <name type="scientific">Paenibacillus pseudetheri</name>
    <dbReference type="NCBI Taxonomy" id="2897682"/>
    <lineage>
        <taxon>Bacteria</taxon>
        <taxon>Bacillati</taxon>
        <taxon>Bacillota</taxon>
        <taxon>Bacilli</taxon>
        <taxon>Bacillales</taxon>
        <taxon>Paenibacillaceae</taxon>
        <taxon>Paenibacillus</taxon>
    </lineage>
</organism>
<comment type="caution">
    <text evidence="6">The sequence shown here is derived from an EMBL/GenBank/DDBJ whole genome shotgun (WGS) entry which is preliminary data.</text>
</comment>
<dbReference type="Proteomes" id="UP000838749">
    <property type="component" value="Unassembled WGS sequence"/>
</dbReference>
<comment type="subcellular location">
    <subcellularLocation>
        <location evidence="1">Cell membrane</location>
        <topology evidence="1">Multi-pass membrane protein</topology>
    </subcellularLocation>
</comment>
<feature type="transmembrane region" description="Helical" evidence="5">
    <location>
        <begin position="12"/>
        <end position="31"/>
    </location>
</feature>
<evidence type="ECO:0000313" key="7">
    <source>
        <dbReference type="Proteomes" id="UP000838749"/>
    </source>
</evidence>
<proteinExistence type="predicted"/>
<dbReference type="EMBL" id="CAKMAB010000018">
    <property type="protein sequence ID" value="CAH1057333.1"/>
    <property type="molecule type" value="Genomic_DNA"/>
</dbReference>
<reference evidence="6" key="1">
    <citation type="submission" date="2021-12" db="EMBL/GenBank/DDBJ databases">
        <authorList>
            <person name="Criscuolo A."/>
        </authorList>
    </citation>
    <scope>NUCLEOTIDE SEQUENCE</scope>
    <source>
        <strain evidence="6">CIP111894</strain>
    </source>
</reference>
<evidence type="ECO:0008006" key="8">
    <source>
        <dbReference type="Google" id="ProtNLM"/>
    </source>
</evidence>
<evidence type="ECO:0000256" key="4">
    <source>
        <dbReference type="ARBA" id="ARBA00023136"/>
    </source>
</evidence>
<accession>A0ABN8FNP1</accession>
<protein>
    <recommendedName>
        <fullName evidence="8">ABC transporter ATP-binding protein</fullName>
    </recommendedName>
</protein>
<dbReference type="InterPro" id="IPR036640">
    <property type="entry name" value="ABC1_TM_sf"/>
</dbReference>
<evidence type="ECO:0000256" key="5">
    <source>
        <dbReference type="SAM" id="Phobius"/>
    </source>
</evidence>
<dbReference type="SUPFAM" id="SSF90123">
    <property type="entry name" value="ABC transporter transmembrane region"/>
    <property type="match status" value="1"/>
</dbReference>
<evidence type="ECO:0000313" key="6">
    <source>
        <dbReference type="EMBL" id="CAH1057333.1"/>
    </source>
</evidence>
<dbReference type="Gene3D" id="1.20.1560.10">
    <property type="entry name" value="ABC transporter type 1, transmembrane domain"/>
    <property type="match status" value="1"/>
</dbReference>
<evidence type="ECO:0000256" key="2">
    <source>
        <dbReference type="ARBA" id="ARBA00022692"/>
    </source>
</evidence>
<dbReference type="RefSeq" id="WP_234535989.1">
    <property type="nucleotide sequence ID" value="NZ_CAKMAB010000018.1"/>
</dbReference>
<keyword evidence="2 5" id="KW-0812">Transmembrane</keyword>
<gene>
    <name evidence="6" type="ORF">PAECIP111894_03491</name>
</gene>